<dbReference type="InterPro" id="IPR046342">
    <property type="entry name" value="CBS_dom_sf"/>
</dbReference>
<reference evidence="5 6" key="1">
    <citation type="journal article" date="2020" name="IScience">
        <title>Genome Sequencing of the Endangered Kingdonia uniflora (Circaeasteraceae, Ranunculales) Reveals Potential Mechanisms of Evolutionary Specialization.</title>
        <authorList>
            <person name="Sun Y."/>
            <person name="Deng T."/>
            <person name="Zhang A."/>
            <person name="Moore M.J."/>
            <person name="Landis J.B."/>
            <person name="Lin N."/>
            <person name="Zhang H."/>
            <person name="Zhang X."/>
            <person name="Huang J."/>
            <person name="Zhang X."/>
            <person name="Sun H."/>
            <person name="Wang H."/>
        </authorList>
    </citation>
    <scope>NUCLEOTIDE SEQUENCE [LARGE SCALE GENOMIC DNA]</scope>
    <source>
        <strain evidence="5">TB1705</strain>
        <tissue evidence="5">Leaf</tissue>
    </source>
</reference>
<name>A0A7J7LFT1_9MAGN</name>
<evidence type="ECO:0000313" key="5">
    <source>
        <dbReference type="EMBL" id="KAF6141442.1"/>
    </source>
</evidence>
<dbReference type="Proteomes" id="UP000541444">
    <property type="component" value="Unassembled WGS sequence"/>
</dbReference>
<dbReference type="InterPro" id="IPR000644">
    <property type="entry name" value="CBS_dom"/>
</dbReference>
<organism evidence="5 6">
    <name type="scientific">Kingdonia uniflora</name>
    <dbReference type="NCBI Taxonomy" id="39325"/>
    <lineage>
        <taxon>Eukaryota</taxon>
        <taxon>Viridiplantae</taxon>
        <taxon>Streptophyta</taxon>
        <taxon>Embryophyta</taxon>
        <taxon>Tracheophyta</taxon>
        <taxon>Spermatophyta</taxon>
        <taxon>Magnoliopsida</taxon>
        <taxon>Ranunculales</taxon>
        <taxon>Circaeasteraceae</taxon>
        <taxon>Kingdonia</taxon>
    </lineage>
</organism>
<evidence type="ECO:0000256" key="2">
    <source>
        <dbReference type="ARBA" id="ARBA00023122"/>
    </source>
</evidence>
<dbReference type="EMBL" id="JACGCM010002327">
    <property type="protein sequence ID" value="KAF6141442.1"/>
    <property type="molecule type" value="Genomic_DNA"/>
</dbReference>
<gene>
    <name evidence="5" type="ORF">GIB67_021258</name>
</gene>
<dbReference type="PANTHER" id="PTHR13780:SF128">
    <property type="entry name" value="CBS DOMAIN-CONTAINING PROTEIN"/>
    <property type="match status" value="1"/>
</dbReference>
<dbReference type="PROSITE" id="PS51371">
    <property type="entry name" value="CBS"/>
    <property type="match status" value="1"/>
</dbReference>
<keyword evidence="1" id="KW-0677">Repeat</keyword>
<dbReference type="SUPFAM" id="SSF54631">
    <property type="entry name" value="CBS-domain pair"/>
    <property type="match status" value="2"/>
</dbReference>
<evidence type="ECO:0000256" key="1">
    <source>
        <dbReference type="ARBA" id="ARBA00022737"/>
    </source>
</evidence>
<dbReference type="InterPro" id="IPR050511">
    <property type="entry name" value="AMPK_gamma/SDS23_families"/>
</dbReference>
<feature type="domain" description="CBS" evidence="4">
    <location>
        <begin position="347"/>
        <end position="404"/>
    </location>
</feature>
<evidence type="ECO:0000256" key="3">
    <source>
        <dbReference type="PROSITE-ProRule" id="PRU00703"/>
    </source>
</evidence>
<accession>A0A7J7LFT1</accession>
<dbReference type="OrthoDB" id="681454at2759"/>
<dbReference type="Gene3D" id="3.10.580.10">
    <property type="entry name" value="CBS-domain"/>
    <property type="match status" value="1"/>
</dbReference>
<evidence type="ECO:0000259" key="4">
    <source>
        <dbReference type="PROSITE" id="PS51371"/>
    </source>
</evidence>
<dbReference type="GO" id="GO:0005634">
    <property type="term" value="C:nucleus"/>
    <property type="evidence" value="ECO:0007669"/>
    <property type="project" value="TreeGrafter"/>
</dbReference>
<keyword evidence="2 3" id="KW-0129">CBS domain</keyword>
<sequence>MAVDLLDHEVSDLCLGKPALRSLSISATIEDALSALKLTGENHLSVWSCDHSKSDEGEFGGDCVCVGKVCMVDVMCFLAREENRANPMLAMKSPVSMVVSEGSGVVRHVEAYTSLVEVIDFILEGAQNLIVPIDSRTSFNSRKKQLQKALFGPTLHNGREYCWLTQEDVIRYLLSLIGLFSPFPALSIETLGIIGTEIQAVEYHSQATSAIDAISDALTQQTSVAVVNEDGKLIGEISPFTLASCDETVAAAITTLSSGDLMAYIDCGGPSEDVVNVVKERLIEKELDEMLGLLEQLSLSSSSSSSSLLSSSSCSSDEEFGLSPSTTLPSTTRWGRYSRSSSYSARMVRRSEAIVCHPRSSLVAVMIQALTHRVNYVWVIEDDYSLAGIVTFSDMLRVFREHLQ</sequence>
<dbReference type="AlphaFoldDB" id="A0A7J7LFT1"/>
<dbReference type="GO" id="GO:0005737">
    <property type="term" value="C:cytoplasm"/>
    <property type="evidence" value="ECO:0007669"/>
    <property type="project" value="TreeGrafter"/>
</dbReference>
<evidence type="ECO:0000313" key="6">
    <source>
        <dbReference type="Proteomes" id="UP000541444"/>
    </source>
</evidence>
<dbReference type="PANTHER" id="PTHR13780">
    <property type="entry name" value="AMP-ACTIVATED PROTEIN KINASE, GAMMA REGULATORY SUBUNIT"/>
    <property type="match status" value="1"/>
</dbReference>
<dbReference type="Pfam" id="PF00571">
    <property type="entry name" value="CBS"/>
    <property type="match status" value="1"/>
</dbReference>
<proteinExistence type="predicted"/>
<keyword evidence="6" id="KW-1185">Reference proteome</keyword>
<comment type="caution">
    <text evidence="5">The sequence shown here is derived from an EMBL/GenBank/DDBJ whole genome shotgun (WGS) entry which is preliminary data.</text>
</comment>
<protein>
    <recommendedName>
        <fullName evidence="4">CBS domain-containing protein</fullName>
    </recommendedName>
</protein>